<keyword evidence="2" id="KW-1185">Reference proteome</keyword>
<reference evidence="1 2" key="1">
    <citation type="submission" date="2024-01" db="EMBL/GenBank/DDBJ databases">
        <authorList>
            <person name="Waweru B."/>
        </authorList>
    </citation>
    <scope>NUCLEOTIDE SEQUENCE [LARGE SCALE GENOMIC DNA]</scope>
</reference>
<organism evidence="1 2">
    <name type="scientific">Dovyalis caffra</name>
    <dbReference type="NCBI Taxonomy" id="77055"/>
    <lineage>
        <taxon>Eukaryota</taxon>
        <taxon>Viridiplantae</taxon>
        <taxon>Streptophyta</taxon>
        <taxon>Embryophyta</taxon>
        <taxon>Tracheophyta</taxon>
        <taxon>Spermatophyta</taxon>
        <taxon>Magnoliopsida</taxon>
        <taxon>eudicotyledons</taxon>
        <taxon>Gunneridae</taxon>
        <taxon>Pentapetalae</taxon>
        <taxon>rosids</taxon>
        <taxon>fabids</taxon>
        <taxon>Malpighiales</taxon>
        <taxon>Salicaceae</taxon>
        <taxon>Flacourtieae</taxon>
        <taxon>Dovyalis</taxon>
    </lineage>
</organism>
<dbReference type="AlphaFoldDB" id="A0AAV1S8W1"/>
<evidence type="ECO:0000313" key="1">
    <source>
        <dbReference type="EMBL" id="CAK7346891.1"/>
    </source>
</evidence>
<feature type="non-terminal residue" evidence="1">
    <location>
        <position position="61"/>
    </location>
</feature>
<gene>
    <name evidence="1" type="ORF">DCAF_LOCUS19570</name>
</gene>
<dbReference type="Proteomes" id="UP001314170">
    <property type="component" value="Unassembled WGS sequence"/>
</dbReference>
<protein>
    <submittedName>
        <fullName evidence="1">Uncharacterized protein</fullName>
    </submittedName>
</protein>
<accession>A0AAV1S8W1</accession>
<proteinExistence type="predicted"/>
<sequence length="61" mass="7032">MEPAPIKQTRILAAKRSFRPQKENKTHGIFICSLRENHARISYESETIQSLSSLYIVDKLS</sequence>
<comment type="caution">
    <text evidence="1">The sequence shown here is derived from an EMBL/GenBank/DDBJ whole genome shotgun (WGS) entry which is preliminary data.</text>
</comment>
<dbReference type="EMBL" id="CAWUPB010001173">
    <property type="protein sequence ID" value="CAK7346891.1"/>
    <property type="molecule type" value="Genomic_DNA"/>
</dbReference>
<name>A0AAV1S8W1_9ROSI</name>
<evidence type="ECO:0000313" key="2">
    <source>
        <dbReference type="Proteomes" id="UP001314170"/>
    </source>
</evidence>